<keyword evidence="1" id="KW-0812">Transmembrane</keyword>
<gene>
    <name evidence="2" type="ORF">ABLG96_11015</name>
</gene>
<sequence>MSTTVPNQEAERHNAHEASGTARLPVNIRAVLIPVLVGLMIGGLFVGVFLSAFHDPKPHGLPVAVVAPASVVSTVQSQAAAADNALDVLAYPDRTAALNAVLDRTVLGAFVVGPQGPELLIAGANGPSVTQTLQGAFGAAAQASGKPLNTSDVSPLSSGDSRALSIFYGAFGVVLAAFLFALTSMQIGSALAAGWRALSAAVFAVGIGVVVAVLIQPIFGALPAPFLTTTALVALLALAIAATTAALLKVFGSAGTFIASVLLLVLGNATSTGILPAQFLPGWLEPLAPVLPVGVAVRALRGAAYFANDGLVSGLLILTAWTVGAGLVFTVAARRQLRSQQALDGRHAAVVA</sequence>
<protein>
    <submittedName>
        <fullName evidence="2">ABC transporter permease</fullName>
    </submittedName>
</protein>
<dbReference type="RefSeq" id="WP_353647441.1">
    <property type="nucleotide sequence ID" value="NZ_CP159218.1"/>
</dbReference>
<feature type="transmembrane region" description="Helical" evidence="1">
    <location>
        <begin position="255"/>
        <end position="277"/>
    </location>
</feature>
<evidence type="ECO:0000256" key="1">
    <source>
        <dbReference type="SAM" id="Phobius"/>
    </source>
</evidence>
<proteinExistence type="predicted"/>
<feature type="transmembrane region" description="Helical" evidence="1">
    <location>
        <begin position="225"/>
        <end position="248"/>
    </location>
</feature>
<feature type="transmembrane region" description="Helical" evidence="1">
    <location>
        <begin position="197"/>
        <end position="219"/>
    </location>
</feature>
<organism evidence="2">
    <name type="scientific">Nakamurella sp. A5-74</name>
    <dbReference type="NCBI Taxonomy" id="3158264"/>
    <lineage>
        <taxon>Bacteria</taxon>
        <taxon>Bacillati</taxon>
        <taxon>Actinomycetota</taxon>
        <taxon>Actinomycetes</taxon>
        <taxon>Nakamurellales</taxon>
        <taxon>Nakamurellaceae</taxon>
        <taxon>Nakamurella</taxon>
    </lineage>
</organism>
<keyword evidence="1" id="KW-1133">Transmembrane helix</keyword>
<feature type="transmembrane region" description="Helical" evidence="1">
    <location>
        <begin position="311"/>
        <end position="333"/>
    </location>
</feature>
<reference evidence="2" key="1">
    <citation type="submission" date="2024-05" db="EMBL/GenBank/DDBJ databases">
        <authorList>
            <person name="Cai S.Y."/>
            <person name="Jin L.M."/>
            <person name="Li H.R."/>
        </authorList>
    </citation>
    <scope>NUCLEOTIDE SEQUENCE</scope>
    <source>
        <strain evidence="2">A5-74</strain>
    </source>
</reference>
<evidence type="ECO:0000313" key="2">
    <source>
        <dbReference type="EMBL" id="XCG61825.1"/>
    </source>
</evidence>
<name>A0AAU8DJ80_9ACTN</name>
<dbReference type="EMBL" id="CP159218">
    <property type="protein sequence ID" value="XCG61825.1"/>
    <property type="molecule type" value="Genomic_DNA"/>
</dbReference>
<feature type="transmembrane region" description="Helical" evidence="1">
    <location>
        <begin position="166"/>
        <end position="185"/>
    </location>
</feature>
<keyword evidence="1" id="KW-0472">Membrane</keyword>
<dbReference type="AlphaFoldDB" id="A0AAU8DJ80"/>
<accession>A0AAU8DJ80</accession>
<feature type="transmembrane region" description="Helical" evidence="1">
    <location>
        <begin position="31"/>
        <end position="53"/>
    </location>
</feature>